<feature type="transmembrane region" description="Helical" evidence="8">
    <location>
        <begin position="956"/>
        <end position="978"/>
    </location>
</feature>
<feature type="transmembrane region" description="Helical" evidence="8">
    <location>
        <begin position="1002"/>
        <end position="1023"/>
    </location>
</feature>
<dbReference type="NCBIfam" id="TIGR00914">
    <property type="entry name" value="2A0601"/>
    <property type="match status" value="1"/>
</dbReference>
<dbReference type="Gene3D" id="3.30.2090.10">
    <property type="entry name" value="Multidrug efflux transporter AcrB TolC docking domain, DN and DC subdomains"/>
    <property type="match status" value="2"/>
</dbReference>
<evidence type="ECO:0000256" key="4">
    <source>
        <dbReference type="ARBA" id="ARBA00022475"/>
    </source>
</evidence>
<gene>
    <name evidence="9" type="primary">nccA</name>
    <name evidence="9" type="ORF">SKP52_22765</name>
</gene>
<dbReference type="SUPFAM" id="SSF82693">
    <property type="entry name" value="Multidrug efflux transporter AcrB pore domain, PN1, PN2, PC1 and PC2 subdomains"/>
    <property type="match status" value="2"/>
</dbReference>
<feature type="transmembrane region" description="Helical" evidence="8">
    <location>
        <begin position="928"/>
        <end position="950"/>
    </location>
</feature>
<feature type="transmembrane region" description="Helical" evidence="8">
    <location>
        <begin position="902"/>
        <end position="921"/>
    </location>
</feature>
<feature type="transmembrane region" description="Helical" evidence="8">
    <location>
        <begin position="476"/>
        <end position="496"/>
    </location>
</feature>
<proteinExistence type="inferred from homology"/>
<comment type="similarity">
    <text evidence="2">Belongs to the resistance-nodulation-cell division (RND) (TC 2.A.6) family.</text>
</comment>
<dbReference type="SUPFAM" id="SSF82714">
    <property type="entry name" value="Multidrug efflux transporter AcrB TolC docking domain, DN and DC subdomains"/>
    <property type="match status" value="2"/>
</dbReference>
<reference evidence="9 10" key="1">
    <citation type="journal article" date="2015" name="Int. J. Syst. Evol. Microbiol.">
        <title>Description of Sphingopyxis fribergensis sp. nov. - a soil bacterium with the ability to degrade styrene and phenylacetic acid.</title>
        <authorList>
            <person name="Oelschlagel M."/>
            <person name="Ruckert C."/>
            <person name="Kalinowski J."/>
            <person name="Schmidt G."/>
            <person name="Schlomann M."/>
            <person name="Tischler D."/>
        </authorList>
    </citation>
    <scope>NUCLEOTIDE SEQUENCE [LARGE SCALE GENOMIC DNA]</scope>
    <source>
        <strain evidence="9 10">Kp5.2</strain>
    </source>
</reference>
<dbReference type="PANTHER" id="PTHR32063">
    <property type="match status" value="1"/>
</dbReference>
<dbReference type="Gene3D" id="3.30.70.1430">
    <property type="entry name" value="Multidrug efflux transporter AcrB pore domain"/>
    <property type="match status" value="2"/>
</dbReference>
<dbReference type="GO" id="GO:0005886">
    <property type="term" value="C:plasma membrane"/>
    <property type="evidence" value="ECO:0007669"/>
    <property type="project" value="UniProtKB-SubCell"/>
</dbReference>
<name>A0A0A7PQ43_9SPHN</name>
<dbReference type="EMBL" id="CP009122">
    <property type="protein sequence ID" value="AJA11398.1"/>
    <property type="molecule type" value="Genomic_DNA"/>
</dbReference>
<dbReference type="Gene3D" id="1.20.1640.10">
    <property type="entry name" value="Multidrug efflux transporter AcrB transmembrane domain"/>
    <property type="match status" value="3"/>
</dbReference>
<feature type="transmembrane region" description="Helical" evidence="8">
    <location>
        <begin position="562"/>
        <end position="582"/>
    </location>
</feature>
<dbReference type="OrthoDB" id="9758757at2"/>
<dbReference type="Proteomes" id="UP000030907">
    <property type="component" value="Chromosome"/>
</dbReference>
<evidence type="ECO:0000256" key="3">
    <source>
        <dbReference type="ARBA" id="ARBA00022448"/>
    </source>
</evidence>
<keyword evidence="6 8" id="KW-1133">Transmembrane helix</keyword>
<evidence type="ECO:0000313" key="9">
    <source>
        <dbReference type="EMBL" id="AJA11398.1"/>
    </source>
</evidence>
<dbReference type="AlphaFoldDB" id="A0A0A7PQ43"/>
<evidence type="ECO:0000256" key="1">
    <source>
        <dbReference type="ARBA" id="ARBA00004651"/>
    </source>
</evidence>
<feature type="transmembrane region" description="Helical" evidence="8">
    <location>
        <begin position="508"/>
        <end position="531"/>
    </location>
</feature>
<evidence type="ECO:0000256" key="8">
    <source>
        <dbReference type="SAM" id="Phobius"/>
    </source>
</evidence>
<evidence type="ECO:0000256" key="7">
    <source>
        <dbReference type="ARBA" id="ARBA00023136"/>
    </source>
</evidence>
<dbReference type="Gene3D" id="3.30.70.1320">
    <property type="entry name" value="Multidrug efflux transporter AcrB pore domain like"/>
    <property type="match status" value="2"/>
</dbReference>
<organism evidence="9 10">
    <name type="scientific">Sphingopyxis fribergensis</name>
    <dbReference type="NCBI Taxonomy" id="1515612"/>
    <lineage>
        <taxon>Bacteria</taxon>
        <taxon>Pseudomonadati</taxon>
        <taxon>Pseudomonadota</taxon>
        <taxon>Alphaproteobacteria</taxon>
        <taxon>Sphingomonadales</taxon>
        <taxon>Sphingomonadaceae</taxon>
        <taxon>Sphingopyxis</taxon>
    </lineage>
</organism>
<keyword evidence="4" id="KW-1003">Cell membrane</keyword>
<accession>A0A0A7PQ43</accession>
<keyword evidence="7 8" id="KW-0472">Membrane</keyword>
<keyword evidence="10" id="KW-1185">Reference proteome</keyword>
<dbReference type="RefSeq" id="WP_003046495.1">
    <property type="nucleotide sequence ID" value="NZ_CP009122.1"/>
</dbReference>
<dbReference type="InterPro" id="IPR004763">
    <property type="entry name" value="CusA-like"/>
</dbReference>
<dbReference type="InterPro" id="IPR027463">
    <property type="entry name" value="AcrB_DN_DC_subdom"/>
</dbReference>
<evidence type="ECO:0000313" key="10">
    <source>
        <dbReference type="Proteomes" id="UP000030907"/>
    </source>
</evidence>
<dbReference type="PRINTS" id="PR00702">
    <property type="entry name" value="ACRIFLAVINRP"/>
</dbReference>
<feature type="transmembrane region" description="Helical" evidence="8">
    <location>
        <begin position="393"/>
        <end position="413"/>
    </location>
</feature>
<dbReference type="Gene3D" id="3.30.70.1440">
    <property type="entry name" value="Multidrug efflux transporter AcrB pore domain"/>
    <property type="match status" value="1"/>
</dbReference>
<evidence type="ECO:0000256" key="6">
    <source>
        <dbReference type="ARBA" id="ARBA00022989"/>
    </source>
</evidence>
<feature type="transmembrane region" description="Helical" evidence="8">
    <location>
        <begin position="1035"/>
        <end position="1060"/>
    </location>
</feature>
<dbReference type="GO" id="GO:0042910">
    <property type="term" value="F:xenobiotic transmembrane transporter activity"/>
    <property type="evidence" value="ECO:0007669"/>
    <property type="project" value="TreeGrafter"/>
</dbReference>
<keyword evidence="3" id="KW-0813">Transport</keyword>
<dbReference type="KEGG" id="sphk:SKP52_22765"/>
<sequence length="1080" mass="115219">MIAKLMALSVRARWAVLFLFLVIAGLGVWQLTKLPIDAVPDITNKQVQINTIDPRLSPVEIEKLVTYPIEISLAGIPGLETTRSISRNGFSQVTAIFTDETDLYFARQQVGERLLQAGENLPDGAQPQIGPVTTGLGEVVMYTVGYKNPDGKGAKKVAGQPGWQPDGSYLTPEGDILTDEIAKSGYLRTVQDWIVSPQLKSVGGVAGVDSIGGYAKTFVVEPDPTRLTSYGISYSELGEALERANLAVGANYYNRAGEAYLVRVDARVRSVDEIRNAVVATRGGVPVTVGQLANVKIGGDLRTGAGSMNGKEAVIGTVLMLIGQNSRTVAEDVSAKIAQVSKTLPPGVEVKVVLDRAKLVNATVGTVEKNLTEGALLVAAALFFLLGNWRAAIIAVLVIPFSFLMMAMGMNAFRVPGNLMSLGALDFGLIVDGAVIIIENCLARLAHRQEHEGRLLNLRERLEETMRASQEMIKPTVFGQAIILLAFAPLLMFTGVEGKTFSPMAITIMLALVAAFILAITLVPALVALMIRGKVAEKEVWAIRKSKERYLPLLDKALAKPWAFIAGGFAFFVLAIPAFGLLGSEFIPQLDEKNMALASTRVPSVSLEQSLVMQRNVETAISSLPEVELMFSKTGTAEVATDPMPPNISDGFVILKPQDQWPAGVDSKADVVERIEKAAGGQLGQLYEVSQPIQLRFNELIAGVRGDVAIKLYGDDLDKMSLAANEMVRVLQGIPGAGSVKADQVGGAPTLDVKLDRNAIARYGLSVQEVADTVSAALGGRESGLLYEGDRRFDITVRVPDATRVNLDDIRALPVLLPSEGGNRGQIPLAQVAQIRLTEGLNQISRENGKRRVVVQVNLEGRDAGSFVAEAQAKIANVKLPAGYYLEWGGQFESLQAASQRLSIVVPLCFAGIFILLYMALGTFGRATAVFLAVPLGLAGGVFTLALTGINFSVSAAVGFICLAGVAVLNGLVVMTAIRERLENDVPLTEAIREGMTEKMRAVIMTGFVPAIGFVPMAIATGTGAEVQKPLATTVIGGLIAATILTLLVLPAIAKVVLGANWQPKFLKRKAESAVQPVTE</sequence>
<dbReference type="InterPro" id="IPR001036">
    <property type="entry name" value="Acrflvin-R"/>
</dbReference>
<evidence type="ECO:0000256" key="2">
    <source>
        <dbReference type="ARBA" id="ARBA00010942"/>
    </source>
</evidence>
<dbReference type="HOGENOM" id="CLU_002755_1_2_5"/>
<evidence type="ECO:0000256" key="5">
    <source>
        <dbReference type="ARBA" id="ARBA00022692"/>
    </source>
</evidence>
<dbReference type="STRING" id="1515612.SKP52_22765"/>
<protein>
    <submittedName>
        <fullName evidence="9">Nickel-cobalt-cadmium resistance protein NccA</fullName>
    </submittedName>
</protein>
<keyword evidence="5 8" id="KW-0812">Transmembrane</keyword>
<dbReference type="GO" id="GO:0008324">
    <property type="term" value="F:monoatomic cation transmembrane transporter activity"/>
    <property type="evidence" value="ECO:0007669"/>
    <property type="project" value="InterPro"/>
</dbReference>
<dbReference type="Pfam" id="PF00873">
    <property type="entry name" value="ACR_tran"/>
    <property type="match status" value="1"/>
</dbReference>
<comment type="subcellular location">
    <subcellularLocation>
        <location evidence="1">Cell membrane</location>
        <topology evidence="1">Multi-pass membrane protein</topology>
    </subcellularLocation>
</comment>
<dbReference type="SUPFAM" id="SSF82866">
    <property type="entry name" value="Multidrug efflux transporter AcrB transmembrane domain"/>
    <property type="match status" value="2"/>
</dbReference>
<dbReference type="PANTHER" id="PTHR32063:SF24">
    <property type="entry name" value="CATION EFFLUX SYSTEM (ACRB_ACRD_ACRF FAMILY)"/>
    <property type="match status" value="1"/>
</dbReference>